<protein>
    <submittedName>
        <fullName evidence="2">Helix-turn-helix domain-containing protein</fullName>
    </submittedName>
</protein>
<dbReference type="Proteomes" id="UP001604267">
    <property type="component" value="Unassembled WGS sequence"/>
</dbReference>
<feature type="region of interest" description="Disordered" evidence="1">
    <location>
        <begin position="232"/>
        <end position="273"/>
    </location>
</feature>
<proteinExistence type="predicted"/>
<dbReference type="Pfam" id="PF13560">
    <property type="entry name" value="HTH_31"/>
    <property type="match status" value="1"/>
</dbReference>
<evidence type="ECO:0000313" key="3">
    <source>
        <dbReference type="Proteomes" id="UP001604267"/>
    </source>
</evidence>
<gene>
    <name evidence="2" type="ORF">ACGFZB_06505</name>
</gene>
<dbReference type="EMBL" id="JBICYV010000003">
    <property type="protein sequence ID" value="MFG3010096.1"/>
    <property type="molecule type" value="Genomic_DNA"/>
</dbReference>
<accession>A0ABW7AYX5</accession>
<dbReference type="InterPro" id="IPR010982">
    <property type="entry name" value="Lambda_DNA-bd_dom_sf"/>
</dbReference>
<keyword evidence="3" id="KW-1185">Reference proteome</keyword>
<comment type="caution">
    <text evidence="2">The sequence shown here is derived from an EMBL/GenBank/DDBJ whole genome shotgun (WGS) entry which is preliminary data.</text>
</comment>
<dbReference type="CDD" id="cd00093">
    <property type="entry name" value="HTH_XRE"/>
    <property type="match status" value="1"/>
</dbReference>
<reference evidence="2 3" key="1">
    <citation type="submission" date="2024-10" db="EMBL/GenBank/DDBJ databases">
        <title>The Natural Products Discovery Center: Release of the First 8490 Sequenced Strains for Exploring Actinobacteria Biosynthetic Diversity.</title>
        <authorList>
            <person name="Kalkreuter E."/>
            <person name="Kautsar S.A."/>
            <person name="Yang D."/>
            <person name="Bader C.D."/>
            <person name="Teijaro C.N."/>
            <person name="Fluegel L."/>
            <person name="Davis C.M."/>
            <person name="Simpson J.R."/>
            <person name="Lauterbach L."/>
            <person name="Steele A.D."/>
            <person name="Gui C."/>
            <person name="Meng S."/>
            <person name="Li G."/>
            <person name="Viehrig K."/>
            <person name="Ye F."/>
            <person name="Su P."/>
            <person name="Kiefer A.F."/>
            <person name="Nichols A."/>
            <person name="Cepeda A.J."/>
            <person name="Yan W."/>
            <person name="Fan B."/>
            <person name="Jiang Y."/>
            <person name="Adhikari A."/>
            <person name="Zheng C.-J."/>
            <person name="Schuster L."/>
            <person name="Cowan T.M."/>
            <person name="Smanski M.J."/>
            <person name="Chevrette M.G."/>
            <person name="De Carvalho L.P.S."/>
            <person name="Shen B."/>
        </authorList>
    </citation>
    <scope>NUCLEOTIDE SEQUENCE [LARGE SCALE GENOMIC DNA]</scope>
    <source>
        <strain evidence="2 3">NPDC048320</strain>
    </source>
</reference>
<dbReference type="InterPro" id="IPR001387">
    <property type="entry name" value="Cro/C1-type_HTH"/>
</dbReference>
<organism evidence="2 3">
    <name type="scientific">Streptomyces cinerochromogenes</name>
    <dbReference type="NCBI Taxonomy" id="66422"/>
    <lineage>
        <taxon>Bacteria</taxon>
        <taxon>Bacillati</taxon>
        <taxon>Actinomycetota</taxon>
        <taxon>Actinomycetes</taxon>
        <taxon>Kitasatosporales</taxon>
        <taxon>Streptomycetaceae</taxon>
        <taxon>Streptomyces</taxon>
    </lineage>
</organism>
<dbReference type="RefSeq" id="WP_392816133.1">
    <property type="nucleotide sequence ID" value="NZ_JBICYV010000003.1"/>
</dbReference>
<evidence type="ECO:0000256" key="1">
    <source>
        <dbReference type="SAM" id="MobiDB-lite"/>
    </source>
</evidence>
<sequence>MSCEKALESLARWLRDQREAAGLSYAELAVRTAYLAETGAVPVGCSADTLARAASGAVVPRLRTVLAYAAACGADGREGERLWKRARYRRSLAARKKSDPLPHFRYARDFAELREALVDLYEKDGSRPYEELERDSEGVLAHATVGRLINRKTGRPTRQFVIAFARACGVRGVALDEWGQAWDRAEERRLGGSRAIRQRSVWSPFQAAQPYTESECQVTGIPGDQPHVLSPREREAAQSIKRLRVPARRGVERKRSSVLRWPEPSEPAPHTRT</sequence>
<dbReference type="Gene3D" id="1.10.260.40">
    <property type="entry name" value="lambda repressor-like DNA-binding domains"/>
    <property type="match status" value="1"/>
</dbReference>
<name>A0ABW7AYX5_9ACTN</name>
<evidence type="ECO:0000313" key="2">
    <source>
        <dbReference type="EMBL" id="MFG3010096.1"/>
    </source>
</evidence>